<comment type="caution">
    <text evidence="1">The sequence shown here is derived from an EMBL/GenBank/DDBJ whole genome shotgun (WGS) entry which is preliminary data.</text>
</comment>
<evidence type="ECO:0000313" key="1">
    <source>
        <dbReference type="EMBL" id="KAJ8641910.1"/>
    </source>
</evidence>
<accession>A0ACC2M8E6</accession>
<protein>
    <submittedName>
        <fullName evidence="1">Uncharacterized protein</fullName>
    </submittedName>
</protein>
<proteinExistence type="predicted"/>
<evidence type="ECO:0000313" key="2">
    <source>
        <dbReference type="Proteomes" id="UP001234297"/>
    </source>
</evidence>
<dbReference type="Proteomes" id="UP001234297">
    <property type="component" value="Chromosome 5"/>
</dbReference>
<name>A0ACC2M8E6_PERAE</name>
<keyword evidence="2" id="KW-1185">Reference proteome</keyword>
<sequence>MLTKTHLKGSPPLQSLWSSSLSRPRTVAPSSSTRRPHHHLPLLPPHAKLIPFTGDLHESFYIGPTDDNLNQWPAEDALPCWRPTMELYHKKLVTLGRSLIALIALALNLDEDLFEKVGACRVDIAWSYDDWARTIFSVPCLPLR</sequence>
<gene>
    <name evidence="1" type="ORF">MRB53_018604</name>
</gene>
<organism evidence="1 2">
    <name type="scientific">Persea americana</name>
    <name type="common">Avocado</name>
    <dbReference type="NCBI Taxonomy" id="3435"/>
    <lineage>
        <taxon>Eukaryota</taxon>
        <taxon>Viridiplantae</taxon>
        <taxon>Streptophyta</taxon>
        <taxon>Embryophyta</taxon>
        <taxon>Tracheophyta</taxon>
        <taxon>Spermatophyta</taxon>
        <taxon>Magnoliopsida</taxon>
        <taxon>Magnoliidae</taxon>
        <taxon>Laurales</taxon>
        <taxon>Lauraceae</taxon>
        <taxon>Persea</taxon>
    </lineage>
</organism>
<reference evidence="1 2" key="1">
    <citation type="journal article" date="2022" name="Hortic Res">
        <title>A haplotype resolved chromosomal level avocado genome allows analysis of novel avocado genes.</title>
        <authorList>
            <person name="Nath O."/>
            <person name="Fletcher S.J."/>
            <person name="Hayward A."/>
            <person name="Shaw L.M."/>
            <person name="Masouleh A.K."/>
            <person name="Furtado A."/>
            <person name="Henry R.J."/>
            <person name="Mitter N."/>
        </authorList>
    </citation>
    <scope>NUCLEOTIDE SEQUENCE [LARGE SCALE GENOMIC DNA]</scope>
    <source>
        <strain evidence="2">cv. Hass</strain>
    </source>
</reference>
<dbReference type="EMBL" id="CM056813">
    <property type="protein sequence ID" value="KAJ8641910.1"/>
    <property type="molecule type" value="Genomic_DNA"/>
</dbReference>